<keyword evidence="3" id="KW-0597">Phosphoprotein</keyword>
<dbReference type="Pfam" id="PF07730">
    <property type="entry name" value="HisKA_3"/>
    <property type="match status" value="1"/>
</dbReference>
<keyword evidence="9" id="KW-0812">Transmembrane</keyword>
<keyword evidence="8" id="KW-0902">Two-component regulatory system</keyword>
<dbReference type="PANTHER" id="PTHR24421:SF10">
    <property type="entry name" value="NITRATE_NITRITE SENSOR PROTEIN NARQ"/>
    <property type="match status" value="1"/>
</dbReference>
<evidence type="ECO:0000256" key="3">
    <source>
        <dbReference type="ARBA" id="ARBA00022553"/>
    </source>
</evidence>
<feature type="transmembrane region" description="Helical" evidence="9">
    <location>
        <begin position="36"/>
        <end position="58"/>
    </location>
</feature>
<feature type="transmembrane region" description="Helical" evidence="9">
    <location>
        <begin position="90"/>
        <end position="118"/>
    </location>
</feature>
<evidence type="ECO:0000259" key="10">
    <source>
        <dbReference type="Pfam" id="PF07730"/>
    </source>
</evidence>
<feature type="transmembrane region" description="Helical" evidence="9">
    <location>
        <begin position="130"/>
        <end position="149"/>
    </location>
</feature>
<evidence type="ECO:0000256" key="9">
    <source>
        <dbReference type="SAM" id="Phobius"/>
    </source>
</evidence>
<dbReference type="InterPro" id="IPR050482">
    <property type="entry name" value="Sensor_HK_TwoCompSys"/>
</dbReference>
<dbReference type="GO" id="GO:0000155">
    <property type="term" value="F:phosphorelay sensor kinase activity"/>
    <property type="evidence" value="ECO:0007669"/>
    <property type="project" value="InterPro"/>
</dbReference>
<feature type="domain" description="Signal transduction histidine kinase subgroup 3 dimerisation and phosphoacceptor" evidence="10">
    <location>
        <begin position="218"/>
        <end position="284"/>
    </location>
</feature>
<dbReference type="EMBL" id="JRVJ01000011">
    <property type="protein sequence ID" value="KGM18531.1"/>
    <property type="molecule type" value="Genomic_DNA"/>
</dbReference>
<evidence type="ECO:0000256" key="8">
    <source>
        <dbReference type="ARBA" id="ARBA00023012"/>
    </source>
</evidence>
<evidence type="ECO:0000256" key="2">
    <source>
        <dbReference type="ARBA" id="ARBA00012438"/>
    </source>
</evidence>
<dbReference type="SUPFAM" id="SSF55874">
    <property type="entry name" value="ATPase domain of HSP90 chaperone/DNA topoisomerase II/histidine kinase"/>
    <property type="match status" value="1"/>
</dbReference>
<evidence type="ECO:0000256" key="5">
    <source>
        <dbReference type="ARBA" id="ARBA00022741"/>
    </source>
</evidence>
<sequence length="417" mass="45025">MSAVIIKCQIMPESFSAFSLEPSVTWWRDPARRLRFIVVSLFFAFTAFFSVTTSASIYPGWQTAILGLGVIVCYVGLLVQQWHIERGVAVVAAGLVIVALSASFGLLLGYPLVCLQVYIISAYLHRRKKAWLVFALVGSFVAVGAQFIVDRFVNPIYGEPPSPREVYASPEFWVIAGVTGLLIGVSIALSWQFGKQTKQRREAVANLAARAELATVSERNRIAREMHDIVAHSLTIVIAQADGGRYAGRQDPAKAIDALETISARGREALTQMRGLLSVLHEGDDRSTTSIPGVSGLGDLISDANRSGTHATFKTEGTERTVDEVRGLTIYRVVQESLTNVLKHAGAVEVRVKLLWEPNSVIVTVDNAPGEDAMDGSGRGLTGIAERVRIHGGKATWGASPLFPGGWNVTATIPLAG</sequence>
<evidence type="ECO:0000256" key="1">
    <source>
        <dbReference type="ARBA" id="ARBA00000085"/>
    </source>
</evidence>
<dbReference type="Proteomes" id="UP000030145">
    <property type="component" value="Unassembled WGS sequence"/>
</dbReference>
<dbReference type="PANTHER" id="PTHR24421">
    <property type="entry name" value="NITRATE/NITRITE SENSOR PROTEIN NARX-RELATED"/>
    <property type="match status" value="1"/>
</dbReference>
<reference evidence="11 12" key="1">
    <citation type="submission" date="2014-10" db="EMBL/GenBank/DDBJ databases">
        <title>Whole Genome sequence of Corynebacterium auriscanis strain CIP 106629.</title>
        <authorList>
            <person name="Hassan S.S."/>
            <person name="Jamal S.B."/>
            <person name="Tiwari S."/>
            <person name="Oliveira L.D.C."/>
            <person name="Souza F."/>
            <person name="Mariano D.C."/>
            <person name="Almeida S."/>
            <person name="Dorella F."/>
            <person name="Pereira F."/>
            <person name="Carvalho A."/>
            <person name="Leal C.A."/>
            <person name="Soares S.D.C."/>
            <person name="Figueiredo H.C."/>
            <person name="Silva A."/>
            <person name="Azevedo V.A."/>
        </authorList>
    </citation>
    <scope>NUCLEOTIDE SEQUENCE [LARGE SCALE GENOMIC DNA]</scope>
    <source>
        <strain evidence="11 12">CIP 106629</strain>
    </source>
</reference>
<comment type="catalytic activity">
    <reaction evidence="1">
        <text>ATP + protein L-histidine = ADP + protein N-phospho-L-histidine.</text>
        <dbReference type="EC" id="2.7.13.3"/>
    </reaction>
</comment>
<evidence type="ECO:0000256" key="4">
    <source>
        <dbReference type="ARBA" id="ARBA00022679"/>
    </source>
</evidence>
<gene>
    <name evidence="11" type="ORF">MA47_07085</name>
</gene>
<keyword evidence="4" id="KW-0808">Transferase</keyword>
<name>A0A0A2DNT4_9CORY</name>
<keyword evidence="6 11" id="KW-0418">Kinase</keyword>
<evidence type="ECO:0000313" key="12">
    <source>
        <dbReference type="Proteomes" id="UP000030145"/>
    </source>
</evidence>
<evidence type="ECO:0000256" key="7">
    <source>
        <dbReference type="ARBA" id="ARBA00022840"/>
    </source>
</evidence>
<proteinExistence type="predicted"/>
<keyword evidence="12" id="KW-1185">Reference proteome</keyword>
<accession>A0A0A2DNT4</accession>
<dbReference type="Gene3D" id="1.20.5.1930">
    <property type="match status" value="1"/>
</dbReference>
<dbReference type="GO" id="GO:0005524">
    <property type="term" value="F:ATP binding"/>
    <property type="evidence" value="ECO:0007669"/>
    <property type="project" value="UniProtKB-KW"/>
</dbReference>
<feature type="transmembrane region" description="Helical" evidence="9">
    <location>
        <begin position="172"/>
        <end position="191"/>
    </location>
</feature>
<evidence type="ECO:0000313" key="11">
    <source>
        <dbReference type="EMBL" id="KGM18531.1"/>
    </source>
</evidence>
<dbReference type="AlphaFoldDB" id="A0A0A2DNT4"/>
<keyword evidence="9" id="KW-0472">Membrane</keyword>
<feature type="transmembrane region" description="Helical" evidence="9">
    <location>
        <begin position="65"/>
        <end position="84"/>
    </location>
</feature>
<keyword evidence="7" id="KW-0067">ATP-binding</keyword>
<dbReference type="GO" id="GO:0046983">
    <property type="term" value="F:protein dimerization activity"/>
    <property type="evidence" value="ECO:0007669"/>
    <property type="project" value="InterPro"/>
</dbReference>
<keyword evidence="5" id="KW-0547">Nucleotide-binding</keyword>
<dbReference type="InterPro" id="IPR036890">
    <property type="entry name" value="HATPase_C_sf"/>
</dbReference>
<comment type="caution">
    <text evidence="11">The sequence shown here is derived from an EMBL/GenBank/DDBJ whole genome shotgun (WGS) entry which is preliminary data.</text>
</comment>
<dbReference type="Gene3D" id="3.30.565.10">
    <property type="entry name" value="Histidine kinase-like ATPase, C-terminal domain"/>
    <property type="match status" value="1"/>
</dbReference>
<organism evidence="11 12">
    <name type="scientific">Corynebacterium auriscanis</name>
    <dbReference type="NCBI Taxonomy" id="99807"/>
    <lineage>
        <taxon>Bacteria</taxon>
        <taxon>Bacillati</taxon>
        <taxon>Actinomycetota</taxon>
        <taxon>Actinomycetes</taxon>
        <taxon>Mycobacteriales</taxon>
        <taxon>Corynebacteriaceae</taxon>
        <taxon>Corynebacterium</taxon>
    </lineage>
</organism>
<dbReference type="CDD" id="cd16917">
    <property type="entry name" value="HATPase_UhpB-NarQ-NarX-like"/>
    <property type="match status" value="1"/>
</dbReference>
<dbReference type="GO" id="GO:0016020">
    <property type="term" value="C:membrane"/>
    <property type="evidence" value="ECO:0007669"/>
    <property type="project" value="InterPro"/>
</dbReference>
<dbReference type="EC" id="2.7.13.3" evidence="2"/>
<protein>
    <recommendedName>
        <fullName evidence="2">histidine kinase</fullName>
        <ecNumber evidence="2">2.7.13.3</ecNumber>
    </recommendedName>
</protein>
<dbReference type="InterPro" id="IPR011712">
    <property type="entry name" value="Sig_transdc_His_kin_sub3_dim/P"/>
</dbReference>
<keyword evidence="9" id="KW-1133">Transmembrane helix</keyword>
<evidence type="ECO:0000256" key="6">
    <source>
        <dbReference type="ARBA" id="ARBA00022777"/>
    </source>
</evidence>